<protein>
    <recommendedName>
        <fullName evidence="4">ELYS-like domain-containing protein</fullName>
    </recommendedName>
</protein>
<gene>
    <name evidence="5" type="ORF">BMF94_5252</name>
</gene>
<reference evidence="5 6" key="1">
    <citation type="journal article" date="2018" name="Front. Microbiol.">
        <title>Prospects for Fungal Bioremediation of Acidic Radioactive Waste Sites: Characterization and Genome Sequence of Rhodotorula taiwanensis MD1149.</title>
        <authorList>
            <person name="Tkavc R."/>
            <person name="Matrosova V.Y."/>
            <person name="Grichenko O.E."/>
            <person name="Gostincar C."/>
            <person name="Volpe R.P."/>
            <person name="Klimenkova P."/>
            <person name="Gaidamakova E.K."/>
            <person name="Zhou C.E."/>
            <person name="Stewart B.J."/>
            <person name="Lyman M.G."/>
            <person name="Malfatti S.A."/>
            <person name="Rubinfeld B."/>
            <person name="Courtot M."/>
            <person name="Singh J."/>
            <person name="Dalgard C.L."/>
            <person name="Hamilton T."/>
            <person name="Frey K.G."/>
            <person name="Gunde-Cimerman N."/>
            <person name="Dugan L."/>
            <person name="Daly M.J."/>
        </authorList>
    </citation>
    <scope>NUCLEOTIDE SEQUENCE [LARGE SCALE GENOMIC DNA]</scope>
    <source>
        <strain evidence="5 6">MD1149</strain>
    </source>
</reference>
<dbReference type="Pfam" id="PF13934">
    <property type="entry name" value="ELYS"/>
    <property type="match status" value="1"/>
</dbReference>
<keyword evidence="2" id="KW-0539">Nucleus</keyword>
<feature type="compositionally biased region" description="Basic and acidic residues" evidence="3">
    <location>
        <begin position="869"/>
        <end position="878"/>
    </location>
</feature>
<evidence type="ECO:0000256" key="1">
    <source>
        <dbReference type="ARBA" id="ARBA00004123"/>
    </source>
</evidence>
<feature type="compositionally biased region" description="Basic and acidic residues" evidence="3">
    <location>
        <begin position="643"/>
        <end position="660"/>
    </location>
</feature>
<feature type="compositionally biased region" description="Low complexity" evidence="3">
    <location>
        <begin position="611"/>
        <end position="627"/>
    </location>
</feature>
<organism evidence="5 6">
    <name type="scientific">Rhodotorula taiwanensis</name>
    <dbReference type="NCBI Taxonomy" id="741276"/>
    <lineage>
        <taxon>Eukaryota</taxon>
        <taxon>Fungi</taxon>
        <taxon>Dikarya</taxon>
        <taxon>Basidiomycota</taxon>
        <taxon>Pucciniomycotina</taxon>
        <taxon>Microbotryomycetes</taxon>
        <taxon>Sporidiobolales</taxon>
        <taxon>Sporidiobolaceae</taxon>
        <taxon>Rhodotorula</taxon>
    </lineage>
</organism>
<accession>A0A2S5B5A6</accession>
<evidence type="ECO:0000313" key="6">
    <source>
        <dbReference type="Proteomes" id="UP000237144"/>
    </source>
</evidence>
<comment type="caution">
    <text evidence="5">The sequence shown here is derived from an EMBL/GenBank/DDBJ whole genome shotgun (WGS) entry which is preliminary data.</text>
</comment>
<feature type="compositionally biased region" description="Basic and acidic residues" evidence="3">
    <location>
        <begin position="720"/>
        <end position="731"/>
    </location>
</feature>
<evidence type="ECO:0000256" key="2">
    <source>
        <dbReference type="ARBA" id="ARBA00023242"/>
    </source>
</evidence>
<feature type="domain" description="ELYS-like" evidence="4">
    <location>
        <begin position="49"/>
        <end position="282"/>
    </location>
</feature>
<dbReference type="InterPro" id="IPR025151">
    <property type="entry name" value="ELYS_dom"/>
</dbReference>
<dbReference type="OrthoDB" id="20729at2759"/>
<name>A0A2S5B5A6_9BASI</name>
<dbReference type="EMBL" id="PJQD01000072">
    <property type="protein sequence ID" value="POY71891.1"/>
    <property type="molecule type" value="Genomic_DNA"/>
</dbReference>
<feature type="region of interest" description="Disordered" evidence="3">
    <location>
        <begin position="611"/>
        <end position="878"/>
    </location>
</feature>
<evidence type="ECO:0000259" key="4">
    <source>
        <dbReference type="Pfam" id="PF13934"/>
    </source>
</evidence>
<proteinExistence type="predicted"/>
<feature type="compositionally biased region" description="Low complexity" evidence="3">
    <location>
        <begin position="686"/>
        <end position="700"/>
    </location>
</feature>
<comment type="subcellular location">
    <subcellularLocation>
        <location evidence="1">Nucleus</location>
    </subcellularLocation>
</comment>
<dbReference type="GO" id="GO:0005634">
    <property type="term" value="C:nucleus"/>
    <property type="evidence" value="ECO:0007669"/>
    <property type="project" value="UniProtKB-SubCell"/>
</dbReference>
<evidence type="ECO:0000256" key="3">
    <source>
        <dbReference type="SAM" id="MobiDB-lite"/>
    </source>
</evidence>
<dbReference type="AlphaFoldDB" id="A0A2S5B5A6"/>
<dbReference type="Proteomes" id="UP000237144">
    <property type="component" value="Unassembled WGS sequence"/>
</dbReference>
<sequence length="878" mass="92980">MESSTESFVLVGGHRDSPDQPLLSVSLNAPSPALYDSIRAQRQLQPDGQLAIDHLLQLALGPEAEQVEFPPANQVDVDSLVAQLDTRATPDQAAPLTARSCLYYLALSLSAGEEADAHGYAQDVLLLPLAFRLAVRAFHALDSARYKEAVSLLVHPAVTPDFVPRTLALLAMRPEPASDRARLVLDYWTLARLDLAAYSVNEAQHVVRALCAPERKRGVVQAWNLAREWHVEREQPALWTAILETCFGGNYSGQAVPQHLTALLAMPFSPAEDSLVTSFCLSATSSRTKATSLAVDWRLSKLVAESRSVEALEFYARAKHAFANRGEASRLENDARDRLLKAVEANLTAVEKARLQLELASISGGSSSSNTAASVATQSAAKSTSLATLTQPAWAPVPAQQQQQDHQQDVPLAGSSASMISMDEAMDTGANASATASTAPPRTLAELRQQRLPPAPAPAPTAADLPLSASPFVRRQQAHTNPNAGRGGGSDVLRALQQQQQNSPRKAGGESCSNTFSGPLGVTNATAGSPFRLHALSNAGSTMNGGASEVGSIRTTTAASTVQSGLLRPAASSAEATPVKAKPTLPGFGSVRKAVAPASVAAAQQVAIEAATPRRTTARRTQLQQEQPATRKDEDADMQGVEQTEKPRTDDDDFARRAARDPAVQRTIQAASKPSEEKEDDEEDGAAAAASSKRGATPARRTTRRADKRRAVQGQPPNENKVDESRTEEVRLPPGAFPGQDDEDDNDAEADHGHAKSSSRPSAKSRTSSSTAAKAAAAPATPARGSSRRTTRSRASTAEPASPPPPQRRSTRASSVQADELEEEGRPEMRQVHSGASIASATTRKTPVRRSSRLRSGAAAGIKANGGDGKIEEASEEE</sequence>
<keyword evidence="6" id="KW-1185">Reference proteome</keyword>
<feature type="compositionally biased region" description="Low complexity" evidence="3">
    <location>
        <begin position="756"/>
        <end position="785"/>
    </location>
</feature>
<evidence type="ECO:0000313" key="5">
    <source>
        <dbReference type="EMBL" id="POY71891.1"/>
    </source>
</evidence>
<dbReference type="STRING" id="741276.A0A2S5B5A6"/>